<proteinExistence type="inferred from homology"/>
<dbReference type="Proteomes" id="UP001577047">
    <property type="component" value="Unassembled WGS sequence"/>
</dbReference>
<dbReference type="CDD" id="cd08422">
    <property type="entry name" value="PBP2_CrgA_like"/>
    <property type="match status" value="1"/>
</dbReference>
<dbReference type="PANTHER" id="PTHR30537:SF71">
    <property type="entry name" value="TRANSCRIPTIONAL REGULATORY PROTEIN"/>
    <property type="match status" value="1"/>
</dbReference>
<dbReference type="InterPro" id="IPR036388">
    <property type="entry name" value="WH-like_DNA-bd_sf"/>
</dbReference>
<accession>A0ABV4Z8P0</accession>
<reference evidence="6 7" key="1">
    <citation type="submission" date="2024-09" db="EMBL/GenBank/DDBJ databases">
        <authorList>
            <person name="Fullem K."/>
        </authorList>
    </citation>
    <scope>NUCLEOTIDE SEQUENCE [LARGE SCALE GENOMIC DNA]</scope>
    <source>
        <strain evidence="7">K1(2024)</strain>
    </source>
</reference>
<organism evidence="6 7">
    <name type="scientific">Pseudomonas boreofloridensis</name>
    <dbReference type="NCBI Taxonomy" id="3064348"/>
    <lineage>
        <taxon>Bacteria</taxon>
        <taxon>Pseudomonadati</taxon>
        <taxon>Pseudomonadota</taxon>
        <taxon>Gammaproteobacteria</taxon>
        <taxon>Pseudomonadales</taxon>
        <taxon>Pseudomonadaceae</taxon>
        <taxon>Pseudomonas</taxon>
    </lineage>
</organism>
<dbReference type="SUPFAM" id="SSF53850">
    <property type="entry name" value="Periplasmic binding protein-like II"/>
    <property type="match status" value="1"/>
</dbReference>
<evidence type="ECO:0000256" key="3">
    <source>
        <dbReference type="ARBA" id="ARBA00023125"/>
    </source>
</evidence>
<sequence length="313" mass="34836">MNKLSEMQSFVSAVDSGSFADAARRMGIAKSVISQRIRQMEMRLHCILLERGRQLTLTEAGQTFYSQCVRILEDVARAEDSISLRSTQLTGNLRLSAPMVFSCGHLASIMAQFASLYPALNLDIEFDDRHLRLQEHDFDAAIRIGQVQYNTLISRTLAPNRHVICASPDYLGRHGTPRKPEDLVDHHAMLYLNREPHGMWTLAVNGELKSFRVRSRLRTDNGFQLLECAKAGMGLAILPTFLAATAIASGQLQVVLADHPPPGGHFSLVYRPSRRDSPKIKALATFLSQQISEPSPWDSMILDADRPLQEGSA</sequence>
<dbReference type="PROSITE" id="PS50931">
    <property type="entry name" value="HTH_LYSR"/>
    <property type="match status" value="1"/>
</dbReference>
<dbReference type="SUPFAM" id="SSF46785">
    <property type="entry name" value="Winged helix' DNA-binding domain"/>
    <property type="match status" value="1"/>
</dbReference>
<feature type="domain" description="HTH lysR-type" evidence="5">
    <location>
        <begin position="1"/>
        <end position="58"/>
    </location>
</feature>
<dbReference type="Gene3D" id="3.40.190.290">
    <property type="match status" value="1"/>
</dbReference>
<dbReference type="InterPro" id="IPR058163">
    <property type="entry name" value="LysR-type_TF_proteobact-type"/>
</dbReference>
<dbReference type="Gene3D" id="1.10.10.10">
    <property type="entry name" value="Winged helix-like DNA-binding domain superfamily/Winged helix DNA-binding domain"/>
    <property type="match status" value="1"/>
</dbReference>
<dbReference type="InterPro" id="IPR000847">
    <property type="entry name" value="LysR_HTH_N"/>
</dbReference>
<dbReference type="InterPro" id="IPR005119">
    <property type="entry name" value="LysR_subst-bd"/>
</dbReference>
<dbReference type="PANTHER" id="PTHR30537">
    <property type="entry name" value="HTH-TYPE TRANSCRIPTIONAL REGULATOR"/>
    <property type="match status" value="1"/>
</dbReference>
<dbReference type="Pfam" id="PF03466">
    <property type="entry name" value="LysR_substrate"/>
    <property type="match status" value="1"/>
</dbReference>
<dbReference type="EMBL" id="JBHFXX010000008">
    <property type="protein sequence ID" value="MFB3801005.1"/>
    <property type="molecule type" value="Genomic_DNA"/>
</dbReference>
<keyword evidence="3" id="KW-0238">DNA-binding</keyword>
<dbReference type="Pfam" id="PF00126">
    <property type="entry name" value="HTH_1"/>
    <property type="match status" value="1"/>
</dbReference>
<dbReference type="RefSeq" id="WP_304483561.1">
    <property type="nucleotide sequence ID" value="NZ_JAUQOQ010000004.1"/>
</dbReference>
<evidence type="ECO:0000313" key="7">
    <source>
        <dbReference type="Proteomes" id="UP001577047"/>
    </source>
</evidence>
<gene>
    <name evidence="6" type="ORF">ACE1YR_11220</name>
</gene>
<name>A0ABV4Z8P0_9PSED</name>
<evidence type="ECO:0000256" key="1">
    <source>
        <dbReference type="ARBA" id="ARBA00009437"/>
    </source>
</evidence>
<dbReference type="InterPro" id="IPR036390">
    <property type="entry name" value="WH_DNA-bd_sf"/>
</dbReference>
<keyword evidence="7" id="KW-1185">Reference proteome</keyword>
<comment type="similarity">
    <text evidence="1">Belongs to the LysR transcriptional regulatory family.</text>
</comment>
<keyword evidence="4" id="KW-0804">Transcription</keyword>
<evidence type="ECO:0000313" key="6">
    <source>
        <dbReference type="EMBL" id="MFB3801005.1"/>
    </source>
</evidence>
<keyword evidence="2" id="KW-0805">Transcription regulation</keyword>
<protein>
    <submittedName>
        <fullName evidence="6">LysR family transcriptional regulator</fullName>
    </submittedName>
</protein>
<evidence type="ECO:0000259" key="5">
    <source>
        <dbReference type="PROSITE" id="PS50931"/>
    </source>
</evidence>
<evidence type="ECO:0000256" key="4">
    <source>
        <dbReference type="ARBA" id="ARBA00023163"/>
    </source>
</evidence>
<evidence type="ECO:0000256" key="2">
    <source>
        <dbReference type="ARBA" id="ARBA00023015"/>
    </source>
</evidence>
<comment type="caution">
    <text evidence="6">The sequence shown here is derived from an EMBL/GenBank/DDBJ whole genome shotgun (WGS) entry which is preliminary data.</text>
</comment>